<protein>
    <recommendedName>
        <fullName evidence="6">Acyl-CoA dehydrogenase/oxidase C-terminal domain-containing protein</fullName>
    </recommendedName>
</protein>
<evidence type="ECO:0000256" key="3">
    <source>
        <dbReference type="ARBA" id="ARBA00022630"/>
    </source>
</evidence>
<dbReference type="PANTHER" id="PTHR43884:SF20">
    <property type="entry name" value="ACYL-COA DEHYDROGENASE FADE28"/>
    <property type="match status" value="1"/>
</dbReference>
<keyword evidence="4" id="KW-0274">FAD</keyword>
<dbReference type="InterPro" id="IPR009075">
    <property type="entry name" value="AcylCo_DH/oxidase_C"/>
</dbReference>
<comment type="caution">
    <text evidence="7">The sequence shown here is derived from an EMBL/GenBank/DDBJ whole genome shotgun (WGS) entry which is preliminary data.</text>
</comment>
<evidence type="ECO:0000256" key="1">
    <source>
        <dbReference type="ARBA" id="ARBA00001974"/>
    </source>
</evidence>
<reference evidence="7" key="1">
    <citation type="journal article" date="2014" name="Int. J. Syst. Evol. Microbiol.">
        <title>Complete genome sequence of Corynebacterium casei LMG S-19264T (=DSM 44701T), isolated from a smear-ripened cheese.</title>
        <authorList>
            <consortium name="US DOE Joint Genome Institute (JGI-PGF)"/>
            <person name="Walter F."/>
            <person name="Albersmeier A."/>
            <person name="Kalinowski J."/>
            <person name="Ruckert C."/>
        </authorList>
    </citation>
    <scope>NUCLEOTIDE SEQUENCE</scope>
    <source>
        <strain evidence="7">CGMCC 1.15320</strain>
    </source>
</reference>
<gene>
    <name evidence="7" type="ORF">GCM10011385_31460</name>
</gene>
<dbReference type="Gene3D" id="1.20.140.10">
    <property type="entry name" value="Butyryl-CoA Dehydrogenase, subunit A, domain 3"/>
    <property type="match status" value="1"/>
</dbReference>
<organism evidence="7 8">
    <name type="scientific">Nitratireductor aestuarii</name>
    <dbReference type="NCBI Taxonomy" id="1735103"/>
    <lineage>
        <taxon>Bacteria</taxon>
        <taxon>Pseudomonadati</taxon>
        <taxon>Pseudomonadota</taxon>
        <taxon>Alphaproteobacteria</taxon>
        <taxon>Hyphomicrobiales</taxon>
        <taxon>Phyllobacteriaceae</taxon>
        <taxon>Nitratireductor</taxon>
    </lineage>
</organism>
<dbReference type="PANTHER" id="PTHR43884">
    <property type="entry name" value="ACYL-COA DEHYDROGENASE"/>
    <property type="match status" value="1"/>
</dbReference>
<dbReference type="GO" id="GO:0050660">
    <property type="term" value="F:flavin adenine dinucleotide binding"/>
    <property type="evidence" value="ECO:0007669"/>
    <property type="project" value="InterPro"/>
</dbReference>
<name>A0A916S093_9HYPH</name>
<dbReference type="Pfam" id="PF00441">
    <property type="entry name" value="Acyl-CoA_dh_1"/>
    <property type="match status" value="1"/>
</dbReference>
<dbReference type="Gene3D" id="1.10.540.10">
    <property type="entry name" value="Acyl-CoA dehydrogenase/oxidase, N-terminal domain"/>
    <property type="match status" value="1"/>
</dbReference>
<keyword evidence="3" id="KW-0285">Flavoprotein</keyword>
<dbReference type="Proteomes" id="UP000636264">
    <property type="component" value="Unassembled WGS sequence"/>
</dbReference>
<keyword evidence="8" id="KW-1185">Reference proteome</keyword>
<dbReference type="InterPro" id="IPR009100">
    <property type="entry name" value="AcylCoA_DH/oxidase_NM_dom_sf"/>
</dbReference>
<proteinExistence type="inferred from homology"/>
<dbReference type="RefSeq" id="WP_188722054.1">
    <property type="nucleotide sequence ID" value="NZ_BMIF01000010.1"/>
</dbReference>
<dbReference type="GO" id="GO:0003995">
    <property type="term" value="F:acyl-CoA dehydrogenase activity"/>
    <property type="evidence" value="ECO:0007669"/>
    <property type="project" value="TreeGrafter"/>
</dbReference>
<evidence type="ECO:0000313" key="7">
    <source>
        <dbReference type="EMBL" id="GGA75143.1"/>
    </source>
</evidence>
<dbReference type="SUPFAM" id="SSF56645">
    <property type="entry name" value="Acyl-CoA dehydrogenase NM domain-like"/>
    <property type="match status" value="1"/>
</dbReference>
<feature type="domain" description="Acyl-CoA dehydrogenase/oxidase C-terminal" evidence="6">
    <location>
        <begin position="184"/>
        <end position="294"/>
    </location>
</feature>
<dbReference type="InterPro" id="IPR036250">
    <property type="entry name" value="AcylCo_DH-like_C"/>
</dbReference>
<comment type="similarity">
    <text evidence="2">Belongs to the acyl-CoA dehydrogenase family.</text>
</comment>
<dbReference type="EMBL" id="BMIF01000010">
    <property type="protein sequence ID" value="GGA75143.1"/>
    <property type="molecule type" value="Genomic_DNA"/>
</dbReference>
<evidence type="ECO:0000256" key="2">
    <source>
        <dbReference type="ARBA" id="ARBA00009347"/>
    </source>
</evidence>
<dbReference type="SUPFAM" id="SSF47203">
    <property type="entry name" value="Acyl-CoA dehydrogenase C-terminal domain-like"/>
    <property type="match status" value="1"/>
</dbReference>
<evidence type="ECO:0000256" key="5">
    <source>
        <dbReference type="ARBA" id="ARBA00023002"/>
    </source>
</evidence>
<keyword evidence="5" id="KW-0560">Oxidoreductase</keyword>
<sequence length="317" mass="32900">MSDDSLRPEDFAEAAGAAITDAEGKSFAEKTAVLAENGLFGVIVAEEQGGLGLDLSFGIPIVAVAGKLQLRYPLVEQMLVASALAGEDIGAAIVGGEKTAAIAWQGSLEEGYATHATFVADADYVLVASGEGAALLDRASGEVQEDPSLDPDYPQYTLKLEGAATVATLSAEAFAKLKFKAKVLYGAFAAGAGEGAMDRAASHMAGRVQFGRPLSAKQAVRHTMARMKLLTETSYAGLQRAIAQDEFGAARDVDTAFAGAIGNSCFIIEKAIHLHGGMGFTWELPLHCSLRDVRKIDAAFNTGGVVKSIGKAFIAAA</sequence>
<evidence type="ECO:0000256" key="4">
    <source>
        <dbReference type="ARBA" id="ARBA00022827"/>
    </source>
</evidence>
<accession>A0A916S093</accession>
<evidence type="ECO:0000313" key="8">
    <source>
        <dbReference type="Proteomes" id="UP000636264"/>
    </source>
</evidence>
<comment type="cofactor">
    <cofactor evidence="1">
        <name>FAD</name>
        <dbReference type="ChEBI" id="CHEBI:57692"/>
    </cofactor>
</comment>
<dbReference type="InterPro" id="IPR037069">
    <property type="entry name" value="AcylCoA_DH/ox_N_sf"/>
</dbReference>
<evidence type="ECO:0000259" key="6">
    <source>
        <dbReference type="Pfam" id="PF00441"/>
    </source>
</evidence>
<reference evidence="7" key="2">
    <citation type="submission" date="2020-09" db="EMBL/GenBank/DDBJ databases">
        <authorList>
            <person name="Sun Q."/>
            <person name="Zhou Y."/>
        </authorList>
    </citation>
    <scope>NUCLEOTIDE SEQUENCE</scope>
    <source>
        <strain evidence="7">CGMCC 1.15320</strain>
    </source>
</reference>
<dbReference type="AlphaFoldDB" id="A0A916S093"/>